<name>A0AAV5RFU8_STABA</name>
<reference evidence="2 3" key="1">
    <citation type="journal article" date="2023" name="Elife">
        <title>Identification of key yeast species and microbe-microbe interactions impacting larval growth of Drosophila in the wild.</title>
        <authorList>
            <person name="Mure A."/>
            <person name="Sugiura Y."/>
            <person name="Maeda R."/>
            <person name="Honda K."/>
            <person name="Sakurai N."/>
            <person name="Takahashi Y."/>
            <person name="Watada M."/>
            <person name="Katoh T."/>
            <person name="Gotoh A."/>
            <person name="Gotoh Y."/>
            <person name="Taniguchi I."/>
            <person name="Nakamura K."/>
            <person name="Hayashi T."/>
            <person name="Katayama T."/>
            <person name="Uemura T."/>
            <person name="Hattori Y."/>
        </authorList>
    </citation>
    <scope>NUCLEOTIDE SEQUENCE [LARGE SCALE GENOMIC DNA]</scope>
    <source>
        <strain evidence="2 3">SB-73</strain>
    </source>
</reference>
<sequence>MHRIKTSSPQKPAGRLSGTVSRISKILKHGQNKVPNDHSTSSLTSPFENLEGKTKHGSQKSAKHFELDASVTLASTSLDSLPSSDGEDYEDTKVSDATLTDSIDSLHIRKTSDSRSHRAAPSPPIDSILEFRSRYADSNLTSSSLNRDSCAISSPIPSDSLSDTNTLDVSTDIRSKNKKEREVGMNGIKTPKPEDRESGSLDSSDKHIWAYNEENEISTPSTRLQKMIGTLEPLRTIDETNNNNTSNEHETFVFNDEERQPWSPKAQSSPKGEQRNSALISPLLRRPCLYANSVRPTEEYINNVESDASISILKNRNIKMLEELRYLRARIEYLEAREIFYNDSRKKISGLPRVLPFGSSNIY</sequence>
<gene>
    <name evidence="2" type="ORF">DASB73_012430</name>
</gene>
<comment type="caution">
    <text evidence="2">The sequence shown here is derived from an EMBL/GenBank/DDBJ whole genome shotgun (WGS) entry which is preliminary data.</text>
</comment>
<feature type="region of interest" description="Disordered" evidence="1">
    <location>
        <begin position="1"/>
        <end position="63"/>
    </location>
</feature>
<feature type="compositionally biased region" description="Polar residues" evidence="1">
    <location>
        <begin position="33"/>
        <end position="47"/>
    </location>
</feature>
<dbReference type="AlphaFoldDB" id="A0AAV5RFU8"/>
<accession>A0AAV5RFU8</accession>
<dbReference type="EMBL" id="BTGC01000003">
    <property type="protein sequence ID" value="GMM50285.1"/>
    <property type="molecule type" value="Genomic_DNA"/>
</dbReference>
<feature type="compositionally biased region" description="Polar residues" evidence="1">
    <location>
        <begin position="1"/>
        <end position="10"/>
    </location>
</feature>
<feature type="compositionally biased region" description="Basic and acidic residues" evidence="1">
    <location>
        <begin position="171"/>
        <end position="183"/>
    </location>
</feature>
<feature type="compositionally biased region" description="Basic and acidic residues" evidence="1">
    <location>
        <begin position="104"/>
        <end position="116"/>
    </location>
</feature>
<feature type="compositionally biased region" description="Basic and acidic residues" evidence="1">
    <location>
        <begin position="247"/>
        <end position="260"/>
    </location>
</feature>
<dbReference type="Proteomes" id="UP001362899">
    <property type="component" value="Unassembled WGS sequence"/>
</dbReference>
<evidence type="ECO:0000313" key="3">
    <source>
        <dbReference type="Proteomes" id="UP001362899"/>
    </source>
</evidence>
<feature type="compositionally biased region" description="Basic and acidic residues" evidence="1">
    <location>
        <begin position="191"/>
        <end position="203"/>
    </location>
</feature>
<feature type="compositionally biased region" description="Polar residues" evidence="1">
    <location>
        <begin position="136"/>
        <end position="147"/>
    </location>
</feature>
<organism evidence="2 3">
    <name type="scientific">Starmerella bacillaris</name>
    <name type="common">Yeast</name>
    <name type="synonym">Candida zemplinina</name>
    <dbReference type="NCBI Taxonomy" id="1247836"/>
    <lineage>
        <taxon>Eukaryota</taxon>
        <taxon>Fungi</taxon>
        <taxon>Dikarya</taxon>
        <taxon>Ascomycota</taxon>
        <taxon>Saccharomycotina</taxon>
        <taxon>Dipodascomycetes</taxon>
        <taxon>Dipodascales</taxon>
        <taxon>Trichomonascaceae</taxon>
        <taxon>Starmerella</taxon>
    </lineage>
</organism>
<protein>
    <submittedName>
        <fullName evidence="2">Uncharacterized protein</fullName>
    </submittedName>
</protein>
<feature type="compositionally biased region" description="Polar residues" evidence="1">
    <location>
        <begin position="265"/>
        <end position="276"/>
    </location>
</feature>
<evidence type="ECO:0000256" key="1">
    <source>
        <dbReference type="SAM" id="MobiDB-lite"/>
    </source>
</evidence>
<keyword evidence="3" id="KW-1185">Reference proteome</keyword>
<proteinExistence type="predicted"/>
<evidence type="ECO:0000313" key="2">
    <source>
        <dbReference type="EMBL" id="GMM50285.1"/>
    </source>
</evidence>
<feature type="region of interest" description="Disordered" evidence="1">
    <location>
        <begin position="77"/>
        <end position="203"/>
    </location>
</feature>
<feature type="compositionally biased region" description="Low complexity" evidence="1">
    <location>
        <begin position="152"/>
        <end position="163"/>
    </location>
</feature>
<feature type="region of interest" description="Disordered" evidence="1">
    <location>
        <begin position="237"/>
        <end position="276"/>
    </location>
</feature>